<reference evidence="3" key="1">
    <citation type="submission" date="2021-02" db="EMBL/GenBank/DDBJ databases">
        <title>Genome sequence Cadophora malorum strain M34.</title>
        <authorList>
            <person name="Stefanovic E."/>
            <person name="Vu D."/>
            <person name="Scully C."/>
            <person name="Dijksterhuis J."/>
            <person name="Roader J."/>
            <person name="Houbraken J."/>
        </authorList>
    </citation>
    <scope>NUCLEOTIDE SEQUENCE</scope>
    <source>
        <strain evidence="3">M34</strain>
    </source>
</reference>
<evidence type="ECO:0000259" key="2">
    <source>
        <dbReference type="Pfam" id="PF20150"/>
    </source>
</evidence>
<feature type="compositionally biased region" description="Polar residues" evidence="1">
    <location>
        <begin position="7"/>
        <end position="19"/>
    </location>
</feature>
<keyword evidence="4" id="KW-1185">Reference proteome</keyword>
<feature type="region of interest" description="Disordered" evidence="1">
    <location>
        <begin position="1"/>
        <end position="31"/>
    </location>
</feature>
<feature type="domain" description="2EXR" evidence="2">
    <location>
        <begin position="34"/>
        <end position="114"/>
    </location>
</feature>
<gene>
    <name evidence="3" type="ORF">IFR04_006625</name>
</gene>
<dbReference type="Proteomes" id="UP000664132">
    <property type="component" value="Unassembled WGS sequence"/>
</dbReference>
<comment type="caution">
    <text evidence="3">The sequence shown here is derived from an EMBL/GenBank/DDBJ whole genome shotgun (WGS) entry which is preliminary data.</text>
</comment>
<dbReference type="InterPro" id="IPR045518">
    <property type="entry name" value="2EXR"/>
</dbReference>
<protein>
    <recommendedName>
        <fullName evidence="2">2EXR domain-containing protein</fullName>
    </recommendedName>
</protein>
<evidence type="ECO:0000313" key="4">
    <source>
        <dbReference type="Proteomes" id="UP000664132"/>
    </source>
</evidence>
<accession>A0A8H7TIJ9</accession>
<proteinExistence type="predicted"/>
<sequence>MLRRSTRIAQRSSNNQDKATSGREIDAPPPTSTFHLFPRLPLEIRQMIWNLTLESRIVEMEYHKDHGFFTTCNLPSALKVCQESRSTIKNSYPECFTSLWHRHGPLFNFSIDVLYFTFDFCLEMDRFLSILSQREISSIRSIAIDHNDFESTCNCEACGPSLAGPKNATRFRAALMDLTALKEITIVHDLEYSLGDACEEAGYGWKLDTTLKSKRMRFFKSPPRKFTRFGLSKYDKGYCKSFHFLKGCKHTSVFGLRQNKVLVPMDELEEDTEEI</sequence>
<evidence type="ECO:0000313" key="3">
    <source>
        <dbReference type="EMBL" id="KAG4420247.1"/>
    </source>
</evidence>
<dbReference type="Pfam" id="PF20150">
    <property type="entry name" value="2EXR"/>
    <property type="match status" value="1"/>
</dbReference>
<dbReference type="PANTHER" id="PTHR35910:SF6">
    <property type="entry name" value="2EXR DOMAIN-CONTAINING PROTEIN"/>
    <property type="match status" value="1"/>
</dbReference>
<name>A0A8H7TIJ9_9HELO</name>
<dbReference type="PANTHER" id="PTHR35910">
    <property type="entry name" value="2EXR DOMAIN-CONTAINING PROTEIN"/>
    <property type="match status" value="1"/>
</dbReference>
<organism evidence="3 4">
    <name type="scientific">Cadophora malorum</name>
    <dbReference type="NCBI Taxonomy" id="108018"/>
    <lineage>
        <taxon>Eukaryota</taxon>
        <taxon>Fungi</taxon>
        <taxon>Dikarya</taxon>
        <taxon>Ascomycota</taxon>
        <taxon>Pezizomycotina</taxon>
        <taxon>Leotiomycetes</taxon>
        <taxon>Helotiales</taxon>
        <taxon>Ploettnerulaceae</taxon>
        <taxon>Cadophora</taxon>
    </lineage>
</organism>
<dbReference type="EMBL" id="JAFJYH010000088">
    <property type="protein sequence ID" value="KAG4420247.1"/>
    <property type="molecule type" value="Genomic_DNA"/>
</dbReference>
<dbReference type="OrthoDB" id="3513892at2759"/>
<evidence type="ECO:0000256" key="1">
    <source>
        <dbReference type="SAM" id="MobiDB-lite"/>
    </source>
</evidence>
<dbReference type="AlphaFoldDB" id="A0A8H7TIJ9"/>